<evidence type="ECO:0000313" key="2">
    <source>
        <dbReference type="EMBL" id="TSK67273.1"/>
    </source>
</evidence>
<name>A0A556TTZ6_BAGYA</name>
<accession>A0A556TTZ6</accession>
<reference evidence="2 3" key="1">
    <citation type="journal article" date="2019" name="Genome Biol. Evol.">
        <title>Whole-Genome Sequencing of the Giant Devil Catfish, Bagarius yarrelli.</title>
        <authorList>
            <person name="Jiang W."/>
            <person name="Lv Y."/>
            <person name="Cheng L."/>
            <person name="Yang K."/>
            <person name="Chao B."/>
            <person name="Wang X."/>
            <person name="Li Y."/>
            <person name="Pan X."/>
            <person name="You X."/>
            <person name="Zhang Y."/>
            <person name="Yang J."/>
            <person name="Li J."/>
            <person name="Zhang X."/>
            <person name="Liu S."/>
            <person name="Sun C."/>
            <person name="Yang J."/>
            <person name="Shi Q."/>
        </authorList>
    </citation>
    <scope>NUCLEOTIDE SEQUENCE [LARGE SCALE GENOMIC DNA]</scope>
    <source>
        <strain evidence="2">JWS20170419001</strain>
        <tissue evidence="2">Muscle</tissue>
    </source>
</reference>
<dbReference type="AlphaFoldDB" id="A0A556TTZ6"/>
<proteinExistence type="predicted"/>
<evidence type="ECO:0000256" key="1">
    <source>
        <dbReference type="SAM" id="MobiDB-lite"/>
    </source>
</evidence>
<dbReference type="Proteomes" id="UP000319801">
    <property type="component" value="Unassembled WGS sequence"/>
</dbReference>
<organism evidence="2 3">
    <name type="scientific">Bagarius yarrelli</name>
    <name type="common">Goonch</name>
    <name type="synonym">Bagrus yarrelli</name>
    <dbReference type="NCBI Taxonomy" id="175774"/>
    <lineage>
        <taxon>Eukaryota</taxon>
        <taxon>Metazoa</taxon>
        <taxon>Chordata</taxon>
        <taxon>Craniata</taxon>
        <taxon>Vertebrata</taxon>
        <taxon>Euteleostomi</taxon>
        <taxon>Actinopterygii</taxon>
        <taxon>Neopterygii</taxon>
        <taxon>Teleostei</taxon>
        <taxon>Ostariophysi</taxon>
        <taxon>Siluriformes</taxon>
        <taxon>Sisoridae</taxon>
        <taxon>Sisorinae</taxon>
        <taxon>Bagarius</taxon>
    </lineage>
</organism>
<dbReference type="EMBL" id="VCAZ01000018">
    <property type="protein sequence ID" value="TSK67273.1"/>
    <property type="molecule type" value="Genomic_DNA"/>
</dbReference>
<evidence type="ECO:0000313" key="3">
    <source>
        <dbReference type="Proteomes" id="UP000319801"/>
    </source>
</evidence>
<feature type="region of interest" description="Disordered" evidence="1">
    <location>
        <begin position="34"/>
        <end position="63"/>
    </location>
</feature>
<feature type="compositionally biased region" description="Basic and acidic residues" evidence="1">
    <location>
        <begin position="40"/>
        <end position="55"/>
    </location>
</feature>
<comment type="caution">
    <text evidence="2">The sequence shown here is derived from an EMBL/GenBank/DDBJ whole genome shotgun (WGS) entry which is preliminary data.</text>
</comment>
<protein>
    <submittedName>
        <fullName evidence="2">Uncharacterized protein</fullName>
    </submittedName>
</protein>
<keyword evidence="3" id="KW-1185">Reference proteome</keyword>
<gene>
    <name evidence="2" type="ORF">Baya_5250</name>
</gene>
<sequence length="81" mass="9325">MTEHMRRAYQKESDPNPVQALLLQETQENMAANKYKHNNSKKENNSAKNIAKEKSPMTQTRGNGTYCWVKVSLQRLLLSVC</sequence>